<evidence type="ECO:0000256" key="2">
    <source>
        <dbReference type="SAM" id="MobiDB-lite"/>
    </source>
</evidence>
<evidence type="ECO:0000313" key="3">
    <source>
        <dbReference type="EMBL" id="SPO01863.1"/>
    </source>
</evidence>
<evidence type="ECO:0008006" key="5">
    <source>
        <dbReference type="Google" id="ProtNLM"/>
    </source>
</evidence>
<dbReference type="AlphaFoldDB" id="A0AAE8MX83"/>
<dbReference type="InterPro" id="IPR036291">
    <property type="entry name" value="NAD(P)-bd_dom_sf"/>
</dbReference>
<dbReference type="PANTHER" id="PTHR45458:SF3">
    <property type="entry name" value="CHAIN DEHYDROGENASE (ATSC), PUTATIVE-RELATED"/>
    <property type="match status" value="1"/>
</dbReference>
<dbReference type="Gene3D" id="3.40.50.720">
    <property type="entry name" value="NAD(P)-binding Rossmann-like Domain"/>
    <property type="match status" value="1"/>
</dbReference>
<feature type="region of interest" description="Disordered" evidence="2">
    <location>
        <begin position="281"/>
        <end position="300"/>
    </location>
</feature>
<gene>
    <name evidence="3" type="ORF">DNG_04536</name>
</gene>
<dbReference type="Proteomes" id="UP001187682">
    <property type="component" value="Unassembled WGS sequence"/>
</dbReference>
<dbReference type="PRINTS" id="PR00081">
    <property type="entry name" value="GDHRDH"/>
</dbReference>
<dbReference type="EMBL" id="ONZQ02000005">
    <property type="protein sequence ID" value="SPO01863.1"/>
    <property type="molecule type" value="Genomic_DNA"/>
</dbReference>
<keyword evidence="4" id="KW-1185">Reference proteome</keyword>
<proteinExistence type="predicted"/>
<feature type="compositionally biased region" description="Basic and acidic residues" evidence="2">
    <location>
        <begin position="319"/>
        <end position="329"/>
    </location>
</feature>
<dbReference type="InterPro" id="IPR052184">
    <property type="entry name" value="SDR_enzymes"/>
</dbReference>
<dbReference type="InterPro" id="IPR002347">
    <property type="entry name" value="SDR_fam"/>
</dbReference>
<dbReference type="InterPro" id="IPR021858">
    <property type="entry name" value="Fun_TF"/>
</dbReference>
<organism evidence="3 4">
    <name type="scientific">Cephalotrichum gorgonifer</name>
    <dbReference type="NCBI Taxonomy" id="2041049"/>
    <lineage>
        <taxon>Eukaryota</taxon>
        <taxon>Fungi</taxon>
        <taxon>Dikarya</taxon>
        <taxon>Ascomycota</taxon>
        <taxon>Pezizomycotina</taxon>
        <taxon>Sordariomycetes</taxon>
        <taxon>Hypocreomycetidae</taxon>
        <taxon>Microascales</taxon>
        <taxon>Microascaceae</taxon>
        <taxon>Cephalotrichum</taxon>
    </lineage>
</organism>
<comment type="caution">
    <text evidence="3">The sequence shown here is derived from an EMBL/GenBank/DDBJ whole genome shotgun (WGS) entry which is preliminary data.</text>
</comment>
<dbReference type="Pfam" id="PF00106">
    <property type="entry name" value="adh_short"/>
    <property type="match status" value="1"/>
</dbReference>
<dbReference type="Pfam" id="PF11951">
    <property type="entry name" value="Fungal_trans_2"/>
    <property type="match status" value="1"/>
</dbReference>
<protein>
    <recommendedName>
        <fullName evidence="5">Adh_short domain-containing protein</fullName>
    </recommendedName>
</protein>
<keyword evidence="1" id="KW-0539">Nucleus</keyword>
<dbReference type="GO" id="GO:0016616">
    <property type="term" value="F:oxidoreductase activity, acting on the CH-OH group of donors, NAD or NADP as acceptor"/>
    <property type="evidence" value="ECO:0007669"/>
    <property type="project" value="TreeGrafter"/>
</dbReference>
<accession>A0AAE8MX83</accession>
<feature type="region of interest" description="Disordered" evidence="2">
    <location>
        <begin position="307"/>
        <end position="329"/>
    </location>
</feature>
<dbReference type="PANTHER" id="PTHR45458">
    <property type="entry name" value="SHORT-CHAIN DEHYDROGENASE/REDUCTASE SDR"/>
    <property type="match status" value="1"/>
</dbReference>
<name>A0AAE8MX83_9PEZI</name>
<reference evidence="3" key="1">
    <citation type="submission" date="2018-03" db="EMBL/GenBank/DDBJ databases">
        <authorList>
            <person name="Guldener U."/>
        </authorList>
    </citation>
    <scope>NUCLEOTIDE SEQUENCE</scope>
</reference>
<sequence length="801" mass="87033">MATYVVTGANRGIGLEFTRQFSENPANTVIGLVRDRAAGEKLIAAEIGRSNIHTLRGDLFDYDSLKACPLVTLIAAASETAKITGGKLDYLIASAAALPILGPLHLPRTVLEKDLLDCFRTNVIGQVHLFSVFLRLVRAGSAKKAIGLISGHADVELVRKYDLGMAGPYSASKSALNQVVARFSAACREEGILFMSLSPGFVATSTNQSSEEDMPKVMATLQKFQPEDSVKHMKAVIDKVSLENGDGGAFLSHLGNKTGTGETCRGEAGDWMCPAELDADGPAPGSKRKARGPGIRLSWPSRTNTRRAISAKPPSYAPSREREPCRNPDTHMVHLSYRDVEMHYHSARADQTGESPAGAAAKSDVGTSRWHVSVANSNLDYAPPVLQPALAWNPVDLEVGHKDLLQYCALTPPSSSPQRDPGSAADKTSLGRVLRLAAPDTTPSAKAVRQALLAFSSLHCHSMYTQAAELKISALRSSATASGPHISTSEAVRYVAAGMLLCSFEIHLLSRISGQWTWYLTGVKEIIKAARLDILSQDGDVAMLVDWVYYHDVLARFSSRPWHRGTEKATLFPTCVNSEASETPFFADTTRLTDGRASGMQSSALATLGLLSDICDAVLTGPQSTAPVREEDEHGAFLKILDWRIKRMPVPTATEVDPDASLTAELYRLAMLVYLNWASGDALNQASKTKKHVKQAFAIIPQLASCPRQLPVFIFGCEAHPEDQRAAVLDLIARTERRVSSRSFNYTRLLSQVVWVQDDIAGRDLNYWDKVSYVISCCTIMPAFVYGGLMIERGEYCATTH</sequence>
<evidence type="ECO:0000256" key="1">
    <source>
        <dbReference type="ARBA" id="ARBA00023242"/>
    </source>
</evidence>
<evidence type="ECO:0000313" key="4">
    <source>
        <dbReference type="Proteomes" id="UP001187682"/>
    </source>
</evidence>
<dbReference type="SUPFAM" id="SSF51735">
    <property type="entry name" value="NAD(P)-binding Rossmann-fold domains"/>
    <property type="match status" value="1"/>
</dbReference>